<comment type="caution">
    <text evidence="1">The sequence shown here is derived from an EMBL/GenBank/DDBJ whole genome shotgun (WGS) entry which is preliminary data.</text>
</comment>
<dbReference type="EMBL" id="JAUTDP010000009">
    <property type="protein sequence ID" value="KAK3396018.1"/>
    <property type="molecule type" value="Genomic_DNA"/>
</dbReference>
<reference evidence="1" key="2">
    <citation type="submission" date="2023-07" db="EMBL/GenBank/DDBJ databases">
        <authorList>
            <consortium name="Lawrence Berkeley National Laboratory"/>
            <person name="Haridas S."/>
            <person name="Hensen N."/>
            <person name="Bonometti L."/>
            <person name="Westerberg I."/>
            <person name="Brannstrom I.O."/>
            <person name="Guillou S."/>
            <person name="Cros-Aarteil S."/>
            <person name="Calhoun S."/>
            <person name="Kuo A."/>
            <person name="Mondo S."/>
            <person name="Pangilinan J."/>
            <person name="Riley R."/>
            <person name="LaButti K."/>
            <person name="Andreopoulos B."/>
            <person name="Lipzen A."/>
            <person name="Chen C."/>
            <person name="Yanf M."/>
            <person name="Daum C."/>
            <person name="Ng V."/>
            <person name="Clum A."/>
            <person name="Steindorff A."/>
            <person name="Ohm R."/>
            <person name="Martin F."/>
            <person name="Silar P."/>
            <person name="Natvig D."/>
            <person name="Lalanne C."/>
            <person name="Gautier V."/>
            <person name="Ament-velasquez S.L."/>
            <person name="Kruys A."/>
            <person name="Hutchinson M.I."/>
            <person name="Powell A.J."/>
            <person name="Barry K."/>
            <person name="Miller A.N."/>
            <person name="Grigoriev I.V."/>
            <person name="Debuchy R."/>
            <person name="Gladieux P."/>
            <person name="Thoren M.H."/>
            <person name="Johannesson H."/>
        </authorList>
    </citation>
    <scope>NUCLEOTIDE SEQUENCE</scope>
    <source>
        <strain evidence="1">FGSC 1904</strain>
    </source>
</reference>
<keyword evidence="2" id="KW-1185">Reference proteome</keyword>
<reference evidence="1" key="1">
    <citation type="journal article" date="2023" name="Mol. Phylogenet. Evol.">
        <title>Genome-scale phylogeny and comparative genomics of the fungal order Sordariales.</title>
        <authorList>
            <person name="Hensen N."/>
            <person name="Bonometti L."/>
            <person name="Westerberg I."/>
            <person name="Brannstrom I.O."/>
            <person name="Guillou S."/>
            <person name="Cros-Aarteil S."/>
            <person name="Calhoun S."/>
            <person name="Haridas S."/>
            <person name="Kuo A."/>
            <person name="Mondo S."/>
            <person name="Pangilinan J."/>
            <person name="Riley R."/>
            <person name="LaButti K."/>
            <person name="Andreopoulos B."/>
            <person name="Lipzen A."/>
            <person name="Chen C."/>
            <person name="Yan M."/>
            <person name="Daum C."/>
            <person name="Ng V."/>
            <person name="Clum A."/>
            <person name="Steindorff A."/>
            <person name="Ohm R.A."/>
            <person name="Martin F."/>
            <person name="Silar P."/>
            <person name="Natvig D.O."/>
            <person name="Lalanne C."/>
            <person name="Gautier V."/>
            <person name="Ament-Velasquez S.L."/>
            <person name="Kruys A."/>
            <person name="Hutchinson M.I."/>
            <person name="Powell A.J."/>
            <person name="Barry K."/>
            <person name="Miller A.N."/>
            <person name="Grigoriev I.V."/>
            <person name="Debuchy R."/>
            <person name="Gladieux P."/>
            <person name="Hiltunen Thoren M."/>
            <person name="Johannesson H."/>
        </authorList>
    </citation>
    <scope>NUCLEOTIDE SEQUENCE</scope>
    <source>
        <strain evidence="1">FGSC 1904</strain>
    </source>
</reference>
<organism evidence="1 2">
    <name type="scientific">Sordaria brevicollis</name>
    <dbReference type="NCBI Taxonomy" id="83679"/>
    <lineage>
        <taxon>Eukaryota</taxon>
        <taxon>Fungi</taxon>
        <taxon>Dikarya</taxon>
        <taxon>Ascomycota</taxon>
        <taxon>Pezizomycotina</taxon>
        <taxon>Sordariomycetes</taxon>
        <taxon>Sordariomycetidae</taxon>
        <taxon>Sordariales</taxon>
        <taxon>Sordariaceae</taxon>
        <taxon>Sordaria</taxon>
    </lineage>
</organism>
<protein>
    <submittedName>
        <fullName evidence="1">Uncharacterized protein</fullName>
    </submittedName>
</protein>
<proteinExistence type="predicted"/>
<name>A0AAE0PA09_SORBR</name>
<dbReference type="Proteomes" id="UP001281003">
    <property type="component" value="Unassembled WGS sequence"/>
</dbReference>
<gene>
    <name evidence="1" type="ORF">B0T20DRAFT_481022</name>
</gene>
<sequence length="81" mass="9276">MAFIEFARDRDPKRALAFQAIELIQKALESGATRTDLLKEQMKLLDSSRQGSMEYVFHSVIVVELEEPGYLTLVGQQLQYL</sequence>
<accession>A0AAE0PA09</accession>
<evidence type="ECO:0000313" key="2">
    <source>
        <dbReference type="Proteomes" id="UP001281003"/>
    </source>
</evidence>
<evidence type="ECO:0000313" key="1">
    <source>
        <dbReference type="EMBL" id="KAK3396018.1"/>
    </source>
</evidence>
<dbReference type="AlphaFoldDB" id="A0AAE0PA09"/>